<reference evidence="2" key="1">
    <citation type="submission" date="2018-05" db="EMBL/GenBank/DDBJ databases">
        <authorList>
            <person name="Deangelis K."/>
            <person name="Huntemann M."/>
            <person name="Clum A."/>
            <person name="Pillay M."/>
            <person name="Palaniappan K."/>
            <person name="Varghese N."/>
            <person name="Mikhailova N."/>
            <person name="Stamatis D."/>
            <person name="Reddy T."/>
            <person name="Daum C."/>
            <person name="Shapiro N."/>
            <person name="Ivanova N."/>
            <person name="Kyrpides N."/>
            <person name="Woyke T."/>
        </authorList>
    </citation>
    <scope>NUCLEOTIDE SEQUENCE [LARGE SCALE GENOMIC DNA]</scope>
    <source>
        <strain evidence="2">GAS496</strain>
    </source>
</reference>
<accession>A0A318HTT6</accession>
<organism evidence="1 2">
    <name type="scientific">Mycolicibacterium moriokaense</name>
    <dbReference type="NCBI Taxonomy" id="39691"/>
    <lineage>
        <taxon>Bacteria</taxon>
        <taxon>Bacillati</taxon>
        <taxon>Actinomycetota</taxon>
        <taxon>Actinomycetes</taxon>
        <taxon>Mycobacteriales</taxon>
        <taxon>Mycobacteriaceae</taxon>
        <taxon>Mycolicibacterium</taxon>
    </lineage>
</organism>
<gene>
    <name evidence="1" type="ORF">C8E89_108144</name>
</gene>
<proteinExistence type="predicted"/>
<sequence>MGLLADSSAKRPRNNRTLASVRVSDGSTPRFLQGPFEFEGNGLDKPSLIDESLRYVVPAGAVTQPVYFRGGNSSKQMITVVLFRDGKPMRYFPIAAKGATHVALRVVEDLLGDTVLELHIAAPSGCRGTVVVDLGLVEI</sequence>
<dbReference type="EMBL" id="QJJU01000008">
    <property type="protein sequence ID" value="PXX08479.1"/>
    <property type="molecule type" value="Genomic_DNA"/>
</dbReference>
<evidence type="ECO:0008006" key="3">
    <source>
        <dbReference type="Google" id="ProtNLM"/>
    </source>
</evidence>
<dbReference type="AlphaFoldDB" id="A0A318HTT6"/>
<keyword evidence="2" id="KW-1185">Reference proteome</keyword>
<comment type="caution">
    <text evidence="1">The sequence shown here is derived from an EMBL/GenBank/DDBJ whole genome shotgun (WGS) entry which is preliminary data.</text>
</comment>
<dbReference type="Proteomes" id="UP000247781">
    <property type="component" value="Unassembled WGS sequence"/>
</dbReference>
<protein>
    <recommendedName>
        <fullName evidence="3">Molybdopterin oxidoreductase</fullName>
    </recommendedName>
</protein>
<evidence type="ECO:0000313" key="2">
    <source>
        <dbReference type="Proteomes" id="UP000247781"/>
    </source>
</evidence>
<reference evidence="1 2" key="2">
    <citation type="submission" date="2018-06" db="EMBL/GenBank/DDBJ databases">
        <title>Sequencing of bacterial isolates from soil warming experiment in Harvard Forest, Massachusetts, USA.</title>
        <authorList>
            <person name="Deangelis K.PhD."/>
        </authorList>
    </citation>
    <scope>NUCLEOTIDE SEQUENCE [LARGE SCALE GENOMIC DNA]</scope>
    <source>
        <strain evidence="1 2">GAS496</strain>
    </source>
</reference>
<evidence type="ECO:0000313" key="1">
    <source>
        <dbReference type="EMBL" id="PXX08479.1"/>
    </source>
</evidence>
<name>A0A318HTT6_9MYCO</name>